<evidence type="ECO:0000256" key="3">
    <source>
        <dbReference type="ARBA" id="ARBA00022722"/>
    </source>
</evidence>
<feature type="region of interest" description="Disordered" evidence="12">
    <location>
        <begin position="701"/>
        <end position="726"/>
    </location>
</feature>
<evidence type="ECO:0000313" key="17">
    <source>
        <dbReference type="Proteomes" id="UP001152797"/>
    </source>
</evidence>
<evidence type="ECO:0000256" key="11">
    <source>
        <dbReference type="PROSITE-ProRule" id="PRU00047"/>
    </source>
</evidence>
<feature type="compositionally biased region" description="Basic and acidic residues" evidence="12">
    <location>
        <begin position="1945"/>
        <end position="1971"/>
    </location>
</feature>
<dbReference type="InterPro" id="IPR013103">
    <property type="entry name" value="RVT_2"/>
</dbReference>
<sequence length="1971" mass="222932">MSESSGGTETQVPTQLTNLVPQFDPAQHDLEQYTQKVELLSSIWPATKMNELITRLILGTSGAAFQKLQLQRSDMMTGDQKGVERLVTILGGQWGKISLEKKYETFEKAIYRCQQRNDESNDSYLARADVLWTELLTSKVSLPELQAYAILRGSQLSAEDKKRVILESEATTQGVLEMSKVNAAVRMLGSGFFHDVTGAKKIKGKIYDNHALIAEDVAESEQVLVAEETFEEDFVDQLAAEGDDDAILVCEYESAMQDTIQEDEELAQAYNAYTEARKRLSDRFKNRGFWPSSGSFKGKSKGFKGKGKSSLKGSRKSLQQRILESNCRICGRKGHWKSECPDRPRSTAGQSSSSQAPTMTVSTMPEPFPSEETLPLEFTMLPEVHDQPIDDTSPSEASLLRPQPRQNEPATAVHFAEKLAKDEQILFASHGTHGILDTGATKTVMGSNQVPELLQQLHPEIRKRTYRCQCKITFRFGNEGTLDSQHVIVIPLGQVGLKIAIVPGGTPLLLSNSLLRTLKAQVDVSQKVLISPFLKKPVSLSLNGRGLFLVDINELALSSRTTGPSAETFMHETLDAKSLQETGVSPVRLSSHVMSENTAEMMQTQNAKHTHMSLSERLSRLSSSKGDPEEMEKFKSLSLEEMGSSPITFGKAHLGRPFAEIWNQEAKWLQWFVRTYETSQKIDHMKLLHYVTLMIERSEMEAPTEPSQMPVPRPKPKPKSQPAPTVSEISDEEDAWLEMQNPPTYSLNAMESENIIALQSRMNQLEGAVSEILGDLSTIEGREKLFHLVVQRQPQNLWFSPTCGPWSAWNNLNAAKSVSSFDSIHRQRLQHLYQVALGVVLFRYQYSQKRHFHWEQPRRSLMFMTPLLREIYEYTYSAKFDMCNVGSPKDPENHQFIQKGLEVRTTSHVVYSQLHGRFCRHDHEHQVLEGSTVHQGVRKNRTEFSENYPRKFARSLAKMLTSFANIRSEPKDFSQWNEVFAAAVKRQSSTRAGTKESPAKRIRTNTAKKSEPLTDSNKRKRKDETNPKDFNMTQRDDLYDLCNKVHSQLPRVGRKEILESEIIQNIQEIIGEKKVVRVLACKGTERMLAPPKNMMHGEAPFRKTIALERGPPNEVIADSATEFNNPEFDQFLRQFNTKLTIIPPQAHWQLGKTERHGDVLQHMLNKYQEDFPIENYSDLQRALMVCTAAKNACSLRHGFAPEVLVFGKGLKVPGSLTSDDTLPAHSLANEDSAWGIRFRTQLAMRESARKAFHEADNKAALRRAALRRERPSRDDDDELVCDLLTCSDVANEMPVPSSANYAWRMELEVPEVISSDSYMPIEDLILVATNQKKQRTEVKLSTLSPEEKEEFEKAKQSEVNNWLQTGTVSKVLRDQLSPEQILRCRWIHVWKPIEDPKEQQRHGKCRKAKSRLVVLGYMDPELETIPRDSPTLNRQSRMLILQMIASLEWTLRSFDIKAAFLQGRTQENRTIAIEPVPELMKAMNLKEREVCRLEKSAYGLIDAPYLWFKELDRVLRQLSFIPSPFDPCVYLLYKETPESKVNEDERLGLREYLLSHRRLPWPAFAEAWVAWIPIEQKLSGEKVWSRPLSSDRATRSRSQAHRGAAAVSGASTHQSNEEVRATDSEVMGTSLSEASPRNQAPFSLGSLLADAEDVAQDEDPPDPPARFESERSGWLAEICKEHESVQPLPKRDAFCAGRATAEEETTMVFALPGQRGSEEKTSGLDTVLRAALGQVRQEAKACFEEAPLGHAKDEFPTGFLEEVLRRGTDRMLESPTSEKGLYGLEDAQMEDAADVPCRPPAVQGEGTENTAEKDEKVDVEDALIQEEQVVEKVEEKTMGEEKIEEKAVEEEKVVEEKVVEEERTVEEVAEEENVEVQEKLVVEEEQVEETTVTVKDTLMEDTHVTEKQKLIEESVEEEKLTDPKQIPQPAVEPEKVMETLETVELPEKVTQEEKLEVPAAEAKETPKDEGE</sequence>
<comment type="function">
    <text evidence="10">Capsid protein (CA) is the structural component of the virus-like particle (VLP), forming the shell that encapsulates the retrotransposons dimeric RNA genome. The particles are assembled from trimer-clustered units and there are holes in the capsid shells that allow for the diffusion of macromolecules. CA also has nucleocapsid-like chaperone activity, promoting primer tRNA(i)-Met annealing to the multipartite primer-binding site (PBS), dimerization of Ty1 RNA and initiation of reverse transcription.</text>
</comment>
<dbReference type="EMBL" id="CAMXCT020004078">
    <property type="protein sequence ID" value="CAL1160925.1"/>
    <property type="molecule type" value="Genomic_DNA"/>
</dbReference>
<dbReference type="InterPro" id="IPR001584">
    <property type="entry name" value="Integrase_cat-core"/>
</dbReference>
<dbReference type="Gene3D" id="4.10.60.10">
    <property type="entry name" value="Zinc finger, CCHC-type"/>
    <property type="match status" value="1"/>
</dbReference>
<dbReference type="Proteomes" id="UP001152797">
    <property type="component" value="Unassembled WGS sequence"/>
</dbReference>
<keyword evidence="1" id="KW-0808">Transferase</keyword>
<feature type="domain" description="CCHC-type" evidence="13">
    <location>
        <begin position="327"/>
        <end position="342"/>
    </location>
</feature>
<dbReference type="InterPro" id="IPR036875">
    <property type="entry name" value="Znf_CCHC_sf"/>
</dbReference>
<dbReference type="Pfam" id="PF07727">
    <property type="entry name" value="RVT_2"/>
    <property type="match status" value="1"/>
</dbReference>
<dbReference type="GO" id="GO:0006508">
    <property type="term" value="P:proteolysis"/>
    <property type="evidence" value="ECO:0007669"/>
    <property type="project" value="InterPro"/>
</dbReference>
<dbReference type="PROSITE" id="PS00141">
    <property type="entry name" value="ASP_PROTEASE"/>
    <property type="match status" value="1"/>
</dbReference>
<dbReference type="PROSITE" id="PS50994">
    <property type="entry name" value="INTEGRASE"/>
    <property type="match status" value="1"/>
</dbReference>
<dbReference type="GO" id="GO:0008270">
    <property type="term" value="F:zinc ion binding"/>
    <property type="evidence" value="ECO:0007669"/>
    <property type="project" value="UniProtKB-KW"/>
</dbReference>
<dbReference type="InterPro" id="IPR036397">
    <property type="entry name" value="RNaseH_sf"/>
</dbReference>
<dbReference type="GO" id="GO:0004190">
    <property type="term" value="F:aspartic-type endopeptidase activity"/>
    <property type="evidence" value="ECO:0007669"/>
    <property type="project" value="InterPro"/>
</dbReference>
<dbReference type="InterPro" id="IPR012337">
    <property type="entry name" value="RNaseH-like_sf"/>
</dbReference>
<reference evidence="15" key="1">
    <citation type="submission" date="2022-10" db="EMBL/GenBank/DDBJ databases">
        <authorList>
            <person name="Chen Y."/>
            <person name="Dougan E. K."/>
            <person name="Chan C."/>
            <person name="Rhodes N."/>
            <person name="Thang M."/>
        </authorList>
    </citation>
    <scope>NUCLEOTIDE SEQUENCE</scope>
</reference>
<dbReference type="SMART" id="SM00343">
    <property type="entry name" value="ZnF_C2HC"/>
    <property type="match status" value="1"/>
</dbReference>
<feature type="compositionally biased region" description="Basic and acidic residues" evidence="12">
    <location>
        <begin position="1912"/>
        <end position="1922"/>
    </location>
</feature>
<keyword evidence="4" id="KW-0255">Endonuclease</keyword>
<protein>
    <recommendedName>
        <fullName evidence="7">Gag-Pol-p199</fullName>
    </recommendedName>
    <alternativeName>
        <fullName evidence="8">TY1A-TY1B</fullName>
    </alternativeName>
    <alternativeName>
        <fullName evidence="9">p190</fullName>
    </alternativeName>
</protein>
<dbReference type="PROSITE" id="PS50158">
    <property type="entry name" value="ZF_CCHC"/>
    <property type="match status" value="1"/>
</dbReference>
<feature type="region of interest" description="Disordered" evidence="12">
    <location>
        <begin position="1798"/>
        <end position="1818"/>
    </location>
</feature>
<feature type="domain" description="Integrase catalytic" evidence="14">
    <location>
        <begin position="1103"/>
        <end position="1209"/>
    </location>
</feature>
<keyword evidence="11" id="KW-0479">Metal-binding</keyword>
<dbReference type="InterPro" id="IPR001878">
    <property type="entry name" value="Znf_CCHC"/>
</dbReference>
<feature type="region of interest" description="Disordered" evidence="12">
    <location>
        <begin position="985"/>
        <end position="1032"/>
    </location>
</feature>
<dbReference type="EMBL" id="CAMXCT010004078">
    <property type="protein sequence ID" value="CAI4007550.1"/>
    <property type="molecule type" value="Genomic_DNA"/>
</dbReference>
<organism evidence="15">
    <name type="scientific">Cladocopium goreaui</name>
    <dbReference type="NCBI Taxonomy" id="2562237"/>
    <lineage>
        <taxon>Eukaryota</taxon>
        <taxon>Sar</taxon>
        <taxon>Alveolata</taxon>
        <taxon>Dinophyceae</taxon>
        <taxon>Suessiales</taxon>
        <taxon>Symbiodiniaceae</taxon>
        <taxon>Cladocopium</taxon>
    </lineage>
</organism>
<dbReference type="Gene3D" id="3.30.420.10">
    <property type="entry name" value="Ribonuclease H-like superfamily/Ribonuclease H"/>
    <property type="match status" value="1"/>
</dbReference>
<dbReference type="GO" id="GO:0015074">
    <property type="term" value="P:DNA integration"/>
    <property type="evidence" value="ECO:0007669"/>
    <property type="project" value="InterPro"/>
</dbReference>
<dbReference type="EMBL" id="CAMXCT030004078">
    <property type="protein sequence ID" value="CAL4794862.1"/>
    <property type="molecule type" value="Genomic_DNA"/>
</dbReference>
<evidence type="ECO:0000256" key="10">
    <source>
        <dbReference type="ARBA" id="ARBA00057243"/>
    </source>
</evidence>
<keyword evidence="2" id="KW-0548">Nucleotidyltransferase</keyword>
<evidence type="ECO:0000313" key="15">
    <source>
        <dbReference type="EMBL" id="CAI4007550.1"/>
    </source>
</evidence>
<proteinExistence type="predicted"/>
<dbReference type="InterPro" id="IPR001969">
    <property type="entry name" value="Aspartic_peptidase_AS"/>
</dbReference>
<dbReference type="GO" id="GO:0004519">
    <property type="term" value="F:endonuclease activity"/>
    <property type="evidence" value="ECO:0007669"/>
    <property type="project" value="UniProtKB-KW"/>
</dbReference>
<feature type="compositionally biased region" description="Basic and acidic residues" evidence="12">
    <location>
        <begin position="336"/>
        <end position="345"/>
    </location>
</feature>
<keyword evidence="11" id="KW-0863">Zinc-finger</keyword>
<evidence type="ECO:0000256" key="5">
    <source>
        <dbReference type="ARBA" id="ARBA00022801"/>
    </source>
</evidence>
<dbReference type="SUPFAM" id="SSF53098">
    <property type="entry name" value="Ribonuclease H-like"/>
    <property type="match status" value="1"/>
</dbReference>
<keyword evidence="5" id="KW-0378">Hydrolase</keyword>
<evidence type="ECO:0000256" key="2">
    <source>
        <dbReference type="ARBA" id="ARBA00022695"/>
    </source>
</evidence>
<reference evidence="16 17" key="2">
    <citation type="submission" date="2024-05" db="EMBL/GenBank/DDBJ databases">
        <authorList>
            <person name="Chen Y."/>
            <person name="Shah S."/>
            <person name="Dougan E. K."/>
            <person name="Thang M."/>
            <person name="Chan C."/>
        </authorList>
    </citation>
    <scope>NUCLEOTIDE SEQUENCE [LARGE SCALE GENOMIC DNA]</scope>
</reference>
<feature type="compositionally biased region" description="Polar residues" evidence="12">
    <location>
        <begin position="347"/>
        <end position="363"/>
    </location>
</feature>
<evidence type="ECO:0000259" key="14">
    <source>
        <dbReference type="PROSITE" id="PS50994"/>
    </source>
</evidence>
<evidence type="ECO:0000313" key="16">
    <source>
        <dbReference type="EMBL" id="CAL4794862.1"/>
    </source>
</evidence>
<keyword evidence="6" id="KW-0695">RNA-directed DNA polymerase</keyword>
<gene>
    <name evidence="15" type="ORF">C1SCF055_LOCUS33100</name>
</gene>
<feature type="non-terminal residue" evidence="15">
    <location>
        <position position="1"/>
    </location>
</feature>
<comment type="caution">
    <text evidence="15">The sequence shown here is derived from an EMBL/GenBank/DDBJ whole genome shotgun (WGS) entry which is preliminary data.</text>
</comment>
<keyword evidence="11" id="KW-0862">Zinc</keyword>
<evidence type="ECO:0000256" key="9">
    <source>
        <dbReference type="ARBA" id="ARBA00033113"/>
    </source>
</evidence>
<feature type="compositionally biased region" description="Basic residues" evidence="12">
    <location>
        <begin position="298"/>
        <end position="315"/>
    </location>
</feature>
<dbReference type="OrthoDB" id="413361at2759"/>
<dbReference type="GO" id="GO:0003964">
    <property type="term" value="F:RNA-directed DNA polymerase activity"/>
    <property type="evidence" value="ECO:0007669"/>
    <property type="project" value="UniProtKB-KW"/>
</dbReference>
<evidence type="ECO:0000256" key="1">
    <source>
        <dbReference type="ARBA" id="ARBA00022679"/>
    </source>
</evidence>
<accession>A0A9P1DC41</accession>
<evidence type="ECO:0000256" key="7">
    <source>
        <dbReference type="ARBA" id="ARBA00030524"/>
    </source>
</evidence>
<feature type="region of interest" description="Disordered" evidence="12">
    <location>
        <begin position="388"/>
        <end position="410"/>
    </location>
</feature>
<keyword evidence="17" id="KW-1185">Reference proteome</keyword>
<feature type="region of interest" description="Disordered" evidence="12">
    <location>
        <begin position="296"/>
        <end position="317"/>
    </location>
</feature>
<evidence type="ECO:0000256" key="6">
    <source>
        <dbReference type="ARBA" id="ARBA00022918"/>
    </source>
</evidence>
<feature type="compositionally biased region" description="Polar residues" evidence="12">
    <location>
        <begin position="1627"/>
        <end position="1641"/>
    </location>
</feature>
<evidence type="ECO:0000256" key="4">
    <source>
        <dbReference type="ARBA" id="ARBA00022759"/>
    </source>
</evidence>
<dbReference type="SUPFAM" id="SSF57756">
    <property type="entry name" value="Retrovirus zinc finger-like domains"/>
    <property type="match status" value="1"/>
</dbReference>
<feature type="region of interest" description="Disordered" evidence="12">
    <location>
        <begin position="1589"/>
        <end position="1641"/>
    </location>
</feature>
<keyword evidence="3" id="KW-0540">Nuclease</keyword>
<dbReference type="GO" id="GO:0003676">
    <property type="term" value="F:nucleic acid binding"/>
    <property type="evidence" value="ECO:0007669"/>
    <property type="project" value="InterPro"/>
</dbReference>
<name>A0A9P1DC41_9DINO</name>
<feature type="region of interest" description="Disordered" evidence="12">
    <location>
        <begin position="334"/>
        <end position="371"/>
    </location>
</feature>
<feature type="region of interest" description="Disordered" evidence="12">
    <location>
        <begin position="1912"/>
        <end position="1971"/>
    </location>
</feature>
<evidence type="ECO:0000256" key="12">
    <source>
        <dbReference type="SAM" id="MobiDB-lite"/>
    </source>
</evidence>
<evidence type="ECO:0000256" key="8">
    <source>
        <dbReference type="ARBA" id="ARBA00032154"/>
    </source>
</evidence>
<evidence type="ECO:0000259" key="13">
    <source>
        <dbReference type="PROSITE" id="PS50158"/>
    </source>
</evidence>